<organism evidence="2 3">
    <name type="scientific">Rhizopus delemar</name>
    <dbReference type="NCBI Taxonomy" id="936053"/>
    <lineage>
        <taxon>Eukaryota</taxon>
        <taxon>Fungi</taxon>
        <taxon>Fungi incertae sedis</taxon>
        <taxon>Mucoromycota</taxon>
        <taxon>Mucoromycotina</taxon>
        <taxon>Mucoromycetes</taxon>
        <taxon>Mucorales</taxon>
        <taxon>Mucorineae</taxon>
        <taxon>Rhizopodaceae</taxon>
        <taxon>Rhizopus</taxon>
    </lineage>
</organism>
<protein>
    <submittedName>
        <fullName evidence="2">Uncharacterized protein</fullName>
    </submittedName>
</protein>
<accession>A0A9P6XP08</accession>
<evidence type="ECO:0000313" key="2">
    <source>
        <dbReference type="EMBL" id="KAG1529491.1"/>
    </source>
</evidence>
<evidence type="ECO:0000313" key="3">
    <source>
        <dbReference type="Proteomes" id="UP000740926"/>
    </source>
</evidence>
<comment type="caution">
    <text evidence="2">The sequence shown here is derived from an EMBL/GenBank/DDBJ whole genome shotgun (WGS) entry which is preliminary data.</text>
</comment>
<dbReference type="AlphaFoldDB" id="A0A9P6XP08"/>
<gene>
    <name evidence="2" type="ORF">G6F50_017961</name>
</gene>
<keyword evidence="3" id="KW-1185">Reference proteome</keyword>
<name>A0A9P6XP08_9FUNG</name>
<dbReference type="Proteomes" id="UP000740926">
    <property type="component" value="Unassembled WGS sequence"/>
</dbReference>
<feature type="region of interest" description="Disordered" evidence="1">
    <location>
        <begin position="1"/>
        <end position="21"/>
    </location>
</feature>
<dbReference type="EMBL" id="JAANIU010014977">
    <property type="protein sequence ID" value="KAG1529491.1"/>
    <property type="molecule type" value="Genomic_DNA"/>
</dbReference>
<proteinExistence type="predicted"/>
<sequence length="80" mass="8589">MPWGTGVAGAKSRPRRDPRASRGVLRVAAVGPCRRLGGVRLYRRLADAGPCRRLATNGVPCRRPADAIPSWGSALRALAW</sequence>
<evidence type="ECO:0000256" key="1">
    <source>
        <dbReference type="SAM" id="MobiDB-lite"/>
    </source>
</evidence>
<reference evidence="2 3" key="1">
    <citation type="journal article" date="2020" name="Microb. Genom.">
        <title>Genetic diversity of clinical and environmental Mucorales isolates obtained from an investigation of mucormycosis cases among solid organ transplant recipients.</title>
        <authorList>
            <person name="Nguyen M.H."/>
            <person name="Kaul D."/>
            <person name="Muto C."/>
            <person name="Cheng S.J."/>
            <person name="Richter R.A."/>
            <person name="Bruno V.M."/>
            <person name="Liu G."/>
            <person name="Beyhan S."/>
            <person name="Sundermann A.J."/>
            <person name="Mounaud S."/>
            <person name="Pasculle A.W."/>
            <person name="Nierman W.C."/>
            <person name="Driscoll E."/>
            <person name="Cumbie R."/>
            <person name="Clancy C.J."/>
            <person name="Dupont C.L."/>
        </authorList>
    </citation>
    <scope>NUCLEOTIDE SEQUENCE [LARGE SCALE GENOMIC DNA]</scope>
    <source>
        <strain evidence="2 3">GL24</strain>
    </source>
</reference>